<keyword evidence="8" id="KW-0406">Ion transport</keyword>
<comment type="similarity">
    <text evidence="2">Belongs to the CorA metal ion transporter (MIT) (TC 1.A.35) family.</text>
</comment>
<feature type="transmembrane region" description="Helical" evidence="13">
    <location>
        <begin position="368"/>
        <end position="388"/>
    </location>
</feature>
<keyword evidence="3" id="KW-0813">Transport</keyword>
<evidence type="ECO:0000256" key="13">
    <source>
        <dbReference type="SAM" id="Phobius"/>
    </source>
</evidence>
<gene>
    <name evidence="14" type="primary">corA</name>
    <name evidence="14" type="ORF">CGE01nite_01900</name>
</gene>
<dbReference type="CDD" id="cd12830">
    <property type="entry name" value="MtCorA-like"/>
    <property type="match status" value="1"/>
</dbReference>
<dbReference type="RefSeq" id="WP_229747532.1">
    <property type="nucleotide sequence ID" value="NZ_BJLQ01000002.1"/>
</dbReference>
<comment type="function">
    <text evidence="11">Mediates influx of magnesium ions. Alternates between open and closed states. Activated by low cytoplasmic Mg(2+) levels. Inactive when cytoplasmic Mg(2+) levels are high.</text>
</comment>
<sequence>MSDEHAGNEPSHTDTGPTDTGHAGTGPHGGVPGSSGHSDTVYTEHDEGWHAVDAVPATGAVWVVVGHGEALRDLAQAYGVSAQALRMLDAHPLSPESHDDSWRHLRGRVNRSNDGEILLSVPTASYVESTRDVVTGVLTCLVTDRLILTCERGDAGVLQRAAEKLCDGLPVPDTGVRQVLAAILLTLVNRASDVEAGLGDAVAELEQLVVEPGPGPTGERASGDRATGTKQTGNGVPGQDALGAIYRLKREIAEARRALGPMTSALPELEAETQDVHGPGLLHRRADATTAVWLRRVRERSDRIDAHLDSHDELLDAMLSVYLSNVSVRQNEDMRKISAWAAMITVPTLIAGIYGMNFQHMPELGWRFGYPLVLVVMAGACTLLFRAFRRSGWL</sequence>
<keyword evidence="4" id="KW-1003">Cell membrane</keyword>
<feature type="compositionally biased region" description="Gly residues" evidence="12">
    <location>
        <begin position="23"/>
        <end position="33"/>
    </location>
</feature>
<name>A0A4Y3KEY0_9CELL</name>
<feature type="compositionally biased region" description="Low complexity" evidence="12">
    <location>
        <begin position="13"/>
        <end position="22"/>
    </location>
</feature>
<evidence type="ECO:0000256" key="6">
    <source>
        <dbReference type="ARBA" id="ARBA00022842"/>
    </source>
</evidence>
<comment type="caution">
    <text evidence="14">The sequence shown here is derived from an EMBL/GenBank/DDBJ whole genome shotgun (WGS) entry which is preliminary data.</text>
</comment>
<dbReference type="InterPro" id="IPR045861">
    <property type="entry name" value="CorA_cytoplasmic_dom"/>
</dbReference>
<evidence type="ECO:0000256" key="3">
    <source>
        <dbReference type="ARBA" id="ARBA00022448"/>
    </source>
</evidence>
<dbReference type="PANTHER" id="PTHR46494:SF1">
    <property type="entry name" value="CORA FAMILY METAL ION TRANSPORTER (EUROFUNG)"/>
    <property type="match status" value="1"/>
</dbReference>
<reference evidence="14 15" key="1">
    <citation type="submission" date="2019-06" db="EMBL/GenBank/DDBJ databases">
        <title>Whole genome shotgun sequence of Cellulomonas gelida NBRC 3748.</title>
        <authorList>
            <person name="Hosoyama A."/>
            <person name="Uohara A."/>
            <person name="Ohji S."/>
            <person name="Ichikawa N."/>
        </authorList>
    </citation>
    <scope>NUCLEOTIDE SEQUENCE [LARGE SCALE GENOMIC DNA]</scope>
    <source>
        <strain evidence="14 15">NBRC 3748</strain>
    </source>
</reference>
<feature type="transmembrane region" description="Helical" evidence="13">
    <location>
        <begin position="337"/>
        <end position="356"/>
    </location>
</feature>
<evidence type="ECO:0000313" key="15">
    <source>
        <dbReference type="Proteomes" id="UP000320461"/>
    </source>
</evidence>
<dbReference type="GO" id="GO:0050897">
    <property type="term" value="F:cobalt ion binding"/>
    <property type="evidence" value="ECO:0007669"/>
    <property type="project" value="TreeGrafter"/>
</dbReference>
<dbReference type="Proteomes" id="UP000320461">
    <property type="component" value="Unassembled WGS sequence"/>
</dbReference>
<dbReference type="InterPro" id="IPR002523">
    <property type="entry name" value="MgTranspt_CorA/ZnTranspt_ZntB"/>
</dbReference>
<comment type="subcellular location">
    <subcellularLocation>
        <location evidence="1">Cell membrane</location>
        <topology evidence="1">Multi-pass membrane protein</topology>
    </subcellularLocation>
</comment>
<keyword evidence="6" id="KW-0460">Magnesium</keyword>
<dbReference type="PANTHER" id="PTHR46494">
    <property type="entry name" value="CORA FAMILY METAL ION TRANSPORTER (EUROFUNG)"/>
    <property type="match status" value="1"/>
</dbReference>
<evidence type="ECO:0000256" key="1">
    <source>
        <dbReference type="ARBA" id="ARBA00004651"/>
    </source>
</evidence>
<evidence type="ECO:0000256" key="12">
    <source>
        <dbReference type="SAM" id="MobiDB-lite"/>
    </source>
</evidence>
<dbReference type="InterPro" id="IPR045863">
    <property type="entry name" value="CorA_TM1_TM2"/>
</dbReference>
<dbReference type="AlphaFoldDB" id="A0A4Y3KEY0"/>
<evidence type="ECO:0000256" key="2">
    <source>
        <dbReference type="ARBA" id="ARBA00009765"/>
    </source>
</evidence>
<evidence type="ECO:0000256" key="8">
    <source>
        <dbReference type="ARBA" id="ARBA00023065"/>
    </source>
</evidence>
<organism evidence="14 15">
    <name type="scientific">Cellulomonas gelida</name>
    <dbReference type="NCBI Taxonomy" id="1712"/>
    <lineage>
        <taxon>Bacteria</taxon>
        <taxon>Bacillati</taxon>
        <taxon>Actinomycetota</taxon>
        <taxon>Actinomycetes</taxon>
        <taxon>Micrococcales</taxon>
        <taxon>Cellulomonadaceae</taxon>
        <taxon>Cellulomonas</taxon>
    </lineage>
</organism>
<feature type="region of interest" description="Disordered" evidence="12">
    <location>
        <begin position="210"/>
        <end position="236"/>
    </location>
</feature>
<dbReference type="GO" id="GO:0015095">
    <property type="term" value="F:magnesium ion transmembrane transporter activity"/>
    <property type="evidence" value="ECO:0007669"/>
    <property type="project" value="TreeGrafter"/>
</dbReference>
<proteinExistence type="inferred from homology"/>
<evidence type="ECO:0000256" key="10">
    <source>
        <dbReference type="ARBA" id="ARBA00034269"/>
    </source>
</evidence>
<evidence type="ECO:0000256" key="4">
    <source>
        <dbReference type="ARBA" id="ARBA00022475"/>
    </source>
</evidence>
<keyword evidence="5 13" id="KW-0812">Transmembrane</keyword>
<comment type="catalytic activity">
    <reaction evidence="10">
        <text>Mg(2+)(in) = Mg(2+)(out)</text>
        <dbReference type="Rhea" id="RHEA:29827"/>
        <dbReference type="ChEBI" id="CHEBI:18420"/>
    </reaction>
</comment>
<keyword evidence="7 13" id="KW-1133">Transmembrane helix</keyword>
<dbReference type="FunFam" id="1.20.58.340:FF:000004">
    <property type="entry name" value="Magnesium transport protein CorA"/>
    <property type="match status" value="1"/>
</dbReference>
<dbReference type="GO" id="GO:0015087">
    <property type="term" value="F:cobalt ion transmembrane transporter activity"/>
    <property type="evidence" value="ECO:0007669"/>
    <property type="project" value="TreeGrafter"/>
</dbReference>
<dbReference type="EMBL" id="BJLQ01000002">
    <property type="protein sequence ID" value="GEA82939.1"/>
    <property type="molecule type" value="Genomic_DNA"/>
</dbReference>
<feature type="region of interest" description="Disordered" evidence="12">
    <location>
        <begin position="1"/>
        <end position="42"/>
    </location>
</feature>
<keyword evidence="9 13" id="KW-0472">Membrane</keyword>
<dbReference type="GO" id="GO:0005886">
    <property type="term" value="C:plasma membrane"/>
    <property type="evidence" value="ECO:0007669"/>
    <property type="project" value="UniProtKB-SubCell"/>
</dbReference>
<protein>
    <submittedName>
        <fullName evidence="14">Magnesium transport protein CorA</fullName>
    </submittedName>
</protein>
<evidence type="ECO:0000256" key="11">
    <source>
        <dbReference type="ARBA" id="ARBA00045497"/>
    </source>
</evidence>
<dbReference type="Pfam" id="PF01544">
    <property type="entry name" value="CorA"/>
    <property type="match status" value="1"/>
</dbReference>
<dbReference type="SUPFAM" id="SSF143865">
    <property type="entry name" value="CorA soluble domain-like"/>
    <property type="match status" value="1"/>
</dbReference>
<keyword evidence="15" id="KW-1185">Reference proteome</keyword>
<evidence type="ECO:0000256" key="5">
    <source>
        <dbReference type="ARBA" id="ARBA00022692"/>
    </source>
</evidence>
<dbReference type="SUPFAM" id="SSF144083">
    <property type="entry name" value="Magnesium transport protein CorA, transmembrane region"/>
    <property type="match status" value="1"/>
</dbReference>
<accession>A0A4Y3KEY0</accession>
<dbReference type="Gene3D" id="1.20.58.340">
    <property type="entry name" value="Magnesium transport protein CorA, transmembrane region"/>
    <property type="match status" value="2"/>
</dbReference>
<evidence type="ECO:0000256" key="9">
    <source>
        <dbReference type="ARBA" id="ARBA00023136"/>
    </source>
</evidence>
<evidence type="ECO:0000256" key="7">
    <source>
        <dbReference type="ARBA" id="ARBA00022989"/>
    </source>
</evidence>
<dbReference type="GO" id="GO:0000287">
    <property type="term" value="F:magnesium ion binding"/>
    <property type="evidence" value="ECO:0007669"/>
    <property type="project" value="TreeGrafter"/>
</dbReference>
<evidence type="ECO:0000313" key="14">
    <source>
        <dbReference type="EMBL" id="GEA82939.1"/>
    </source>
</evidence>